<proteinExistence type="predicted"/>
<dbReference type="EMBL" id="BPMK01000001">
    <property type="protein sequence ID" value="GIZ50192.1"/>
    <property type="molecule type" value="Genomic_DNA"/>
</dbReference>
<dbReference type="RefSeq" id="WP_220806373.1">
    <property type="nucleotide sequence ID" value="NZ_BPMK01000001.1"/>
</dbReference>
<gene>
    <name evidence="1" type="ORF">NCCP691_02060</name>
</gene>
<dbReference type="Gene3D" id="2.40.160.20">
    <property type="match status" value="1"/>
</dbReference>
<evidence type="ECO:0008006" key="3">
    <source>
        <dbReference type="Google" id="ProtNLM"/>
    </source>
</evidence>
<dbReference type="InterPro" id="IPR020915">
    <property type="entry name" value="UPF0311"/>
</dbReference>
<name>A0ABQ4PZH0_9BURK</name>
<evidence type="ECO:0000313" key="1">
    <source>
        <dbReference type="EMBL" id="GIZ50192.1"/>
    </source>
</evidence>
<reference evidence="1 2" key="1">
    <citation type="journal article" date="2022" name="Int. J. Syst. Evol. Microbiol.">
        <title>Noviherbaspirillum aridicola sp. nov., isolated from an arid soil in Pakistan.</title>
        <authorList>
            <person name="Khan I.U."/>
            <person name="Saqib M."/>
            <person name="Amin A."/>
            <person name="Hussain F."/>
            <person name="Li L."/>
            <person name="Liu Y.H."/>
            <person name="Fang B.Z."/>
            <person name="Ahmed I."/>
            <person name="Li W.J."/>
        </authorList>
    </citation>
    <scope>NUCLEOTIDE SEQUENCE [LARGE SCALE GENOMIC DNA]</scope>
    <source>
        <strain evidence="1 2">NCCP-691</strain>
    </source>
</reference>
<sequence length="143" mass="15255">MSGAIALRPFARIRVEVAPPVSLGTLDGRERRMVAILGGTIESARFTGRVLAGGNDIQSVRDDGSLDLVARYALDLGEAGMVMVENTGIRRPAAGDAQAPAYFRGMLRFTAPAGPLAWLNATLFLTNGWREGNTVVLDVEEVL</sequence>
<evidence type="ECO:0000313" key="2">
    <source>
        <dbReference type="Proteomes" id="UP000887222"/>
    </source>
</evidence>
<accession>A0ABQ4PZH0</accession>
<comment type="caution">
    <text evidence="1">The sequence shown here is derived from an EMBL/GenBank/DDBJ whole genome shotgun (WGS) entry which is preliminary data.</text>
</comment>
<dbReference type="PANTHER" id="PTHR37315">
    <property type="entry name" value="UPF0311 PROTEIN BLR7842"/>
    <property type="match status" value="1"/>
</dbReference>
<protein>
    <recommendedName>
        <fullName evidence="3">DUF3237 family protein</fullName>
    </recommendedName>
</protein>
<dbReference type="Pfam" id="PF11578">
    <property type="entry name" value="DUF3237"/>
    <property type="match status" value="1"/>
</dbReference>
<keyword evidence="2" id="KW-1185">Reference proteome</keyword>
<organism evidence="1 2">
    <name type="scientific">Noviherbaspirillum aridicola</name>
    <dbReference type="NCBI Taxonomy" id="2849687"/>
    <lineage>
        <taxon>Bacteria</taxon>
        <taxon>Pseudomonadati</taxon>
        <taxon>Pseudomonadota</taxon>
        <taxon>Betaproteobacteria</taxon>
        <taxon>Burkholderiales</taxon>
        <taxon>Oxalobacteraceae</taxon>
        <taxon>Noviherbaspirillum</taxon>
    </lineage>
</organism>
<dbReference type="Proteomes" id="UP000887222">
    <property type="component" value="Unassembled WGS sequence"/>
</dbReference>
<dbReference type="PANTHER" id="PTHR37315:SF1">
    <property type="entry name" value="UPF0311 PROTEIN BLR7842"/>
    <property type="match status" value="1"/>
</dbReference>